<sequence>MCSSSSSPPDLLRAALAPCTLFAFDLDDTLHAFRAASSAAAAAVFAEIVRRNPGAVEAPALRARYADILKRSTANAFADGRSSDEYRKERFAALLTASGLGGGGDEGVLDEIARLYKEALRGALTLRPGAKECLEAVRARDGRRVIVVTEGPRDAQEWTVQELGLEGCMERVVTTGEVGRGKVEEGFWREVLGRVGKGVRPQEVVMVGDSWDRDVEPARVAGCVVVWFCEGVWEGEGRDGVLRVDDLNRLREAV</sequence>
<dbReference type="SFLD" id="SFLDS00003">
    <property type="entry name" value="Haloacid_Dehalogenase"/>
    <property type="match status" value="1"/>
</dbReference>
<dbReference type="InterPro" id="IPR051400">
    <property type="entry name" value="HAD-like_hydrolase"/>
</dbReference>
<keyword evidence="5" id="KW-1185">Reference proteome</keyword>
<dbReference type="InterPro" id="IPR036412">
    <property type="entry name" value="HAD-like_sf"/>
</dbReference>
<evidence type="ECO:0000256" key="3">
    <source>
        <dbReference type="ARBA" id="ARBA00022842"/>
    </source>
</evidence>
<protein>
    <submittedName>
        <fullName evidence="4">Uncharacterized protein</fullName>
    </submittedName>
</protein>
<dbReference type="SFLD" id="SFLDG01129">
    <property type="entry name" value="C1.5:_HAD__Beta-PGM__Phosphata"/>
    <property type="match status" value="1"/>
</dbReference>
<dbReference type="GO" id="GO:0046872">
    <property type="term" value="F:metal ion binding"/>
    <property type="evidence" value="ECO:0007669"/>
    <property type="project" value="UniProtKB-KW"/>
</dbReference>
<keyword evidence="3" id="KW-0460">Magnesium</keyword>
<reference evidence="4" key="1">
    <citation type="submission" date="2020-04" db="EMBL/GenBank/DDBJ databases">
        <title>Genome Assembly and Annotation of Botryosphaeria dothidea sdau 11-99, a Latent Pathogen of Apple Fruit Ring Rot in China.</title>
        <authorList>
            <person name="Yu C."/>
            <person name="Diao Y."/>
            <person name="Lu Q."/>
            <person name="Zhao J."/>
            <person name="Cui S."/>
            <person name="Peng C."/>
            <person name="He B."/>
            <person name="Liu H."/>
        </authorList>
    </citation>
    <scope>NUCLEOTIDE SEQUENCE [LARGE SCALE GENOMIC DNA]</scope>
    <source>
        <strain evidence="4">Sdau11-99</strain>
    </source>
</reference>
<dbReference type="Gene3D" id="3.40.50.1000">
    <property type="entry name" value="HAD superfamily/HAD-like"/>
    <property type="match status" value="1"/>
</dbReference>
<dbReference type="AlphaFoldDB" id="A0A8H4MYJ0"/>
<dbReference type="PANTHER" id="PTHR46470:SF2">
    <property type="entry name" value="GLYCERALDEHYDE 3-PHOSPHATE PHOSPHATASE"/>
    <property type="match status" value="1"/>
</dbReference>
<evidence type="ECO:0000313" key="4">
    <source>
        <dbReference type="EMBL" id="KAF4303879.1"/>
    </source>
</evidence>
<evidence type="ECO:0000256" key="1">
    <source>
        <dbReference type="ARBA" id="ARBA00022723"/>
    </source>
</evidence>
<dbReference type="OrthoDB" id="1694274at2759"/>
<dbReference type="Pfam" id="PF00702">
    <property type="entry name" value="Hydrolase"/>
    <property type="match status" value="1"/>
</dbReference>
<proteinExistence type="predicted"/>
<accession>A0A8H4MYJ0</accession>
<dbReference type="Proteomes" id="UP000572817">
    <property type="component" value="Unassembled WGS sequence"/>
</dbReference>
<keyword evidence="2" id="KW-0378">Hydrolase</keyword>
<organism evidence="4 5">
    <name type="scientific">Botryosphaeria dothidea</name>
    <dbReference type="NCBI Taxonomy" id="55169"/>
    <lineage>
        <taxon>Eukaryota</taxon>
        <taxon>Fungi</taxon>
        <taxon>Dikarya</taxon>
        <taxon>Ascomycota</taxon>
        <taxon>Pezizomycotina</taxon>
        <taxon>Dothideomycetes</taxon>
        <taxon>Dothideomycetes incertae sedis</taxon>
        <taxon>Botryosphaeriales</taxon>
        <taxon>Botryosphaeriaceae</taxon>
        <taxon>Botryosphaeria</taxon>
    </lineage>
</organism>
<dbReference type="Gene3D" id="1.20.120.1600">
    <property type="match status" value="1"/>
</dbReference>
<dbReference type="PANTHER" id="PTHR46470">
    <property type="entry name" value="N-ACYLNEURAMINATE-9-PHOSPHATASE"/>
    <property type="match status" value="1"/>
</dbReference>
<evidence type="ECO:0000256" key="2">
    <source>
        <dbReference type="ARBA" id="ARBA00022801"/>
    </source>
</evidence>
<keyword evidence="1" id="KW-0479">Metal-binding</keyword>
<dbReference type="EMBL" id="WWBZ02000051">
    <property type="protein sequence ID" value="KAF4303879.1"/>
    <property type="molecule type" value="Genomic_DNA"/>
</dbReference>
<dbReference type="InterPro" id="IPR023214">
    <property type="entry name" value="HAD_sf"/>
</dbReference>
<dbReference type="GO" id="GO:0016791">
    <property type="term" value="F:phosphatase activity"/>
    <property type="evidence" value="ECO:0007669"/>
    <property type="project" value="TreeGrafter"/>
</dbReference>
<dbReference type="SUPFAM" id="SSF56784">
    <property type="entry name" value="HAD-like"/>
    <property type="match status" value="1"/>
</dbReference>
<evidence type="ECO:0000313" key="5">
    <source>
        <dbReference type="Proteomes" id="UP000572817"/>
    </source>
</evidence>
<name>A0A8H4MYJ0_9PEZI</name>
<comment type="caution">
    <text evidence="4">The sequence shown here is derived from an EMBL/GenBank/DDBJ whole genome shotgun (WGS) entry which is preliminary data.</text>
</comment>
<gene>
    <name evidence="4" type="ORF">GTA08_BOTSDO07660</name>
</gene>